<evidence type="ECO:0000313" key="1">
    <source>
        <dbReference type="EMBL" id="KAF9781593.1"/>
    </source>
</evidence>
<organism evidence="1 2">
    <name type="scientific">Thelephora terrestris</name>
    <dbReference type="NCBI Taxonomy" id="56493"/>
    <lineage>
        <taxon>Eukaryota</taxon>
        <taxon>Fungi</taxon>
        <taxon>Dikarya</taxon>
        <taxon>Basidiomycota</taxon>
        <taxon>Agaricomycotina</taxon>
        <taxon>Agaricomycetes</taxon>
        <taxon>Thelephorales</taxon>
        <taxon>Thelephoraceae</taxon>
        <taxon>Thelephora</taxon>
    </lineage>
</organism>
<feature type="non-terminal residue" evidence="1">
    <location>
        <position position="370"/>
    </location>
</feature>
<gene>
    <name evidence="1" type="ORF">BJ322DRAFT_991029</name>
</gene>
<dbReference type="AlphaFoldDB" id="A0A9P6L3Y4"/>
<dbReference type="EMBL" id="WIUZ02000013">
    <property type="protein sequence ID" value="KAF9781593.1"/>
    <property type="molecule type" value="Genomic_DNA"/>
</dbReference>
<evidence type="ECO:0000313" key="2">
    <source>
        <dbReference type="Proteomes" id="UP000736335"/>
    </source>
</evidence>
<feature type="non-terminal residue" evidence="1">
    <location>
        <position position="1"/>
    </location>
</feature>
<reference evidence="1" key="2">
    <citation type="submission" date="2020-11" db="EMBL/GenBank/DDBJ databases">
        <authorList>
            <consortium name="DOE Joint Genome Institute"/>
            <person name="Kuo A."/>
            <person name="Miyauchi S."/>
            <person name="Kiss E."/>
            <person name="Drula E."/>
            <person name="Kohler A."/>
            <person name="Sanchez-Garcia M."/>
            <person name="Andreopoulos B."/>
            <person name="Barry K.W."/>
            <person name="Bonito G."/>
            <person name="Buee M."/>
            <person name="Carver A."/>
            <person name="Chen C."/>
            <person name="Cichocki N."/>
            <person name="Clum A."/>
            <person name="Culley D."/>
            <person name="Crous P.W."/>
            <person name="Fauchery L."/>
            <person name="Girlanda M."/>
            <person name="Hayes R."/>
            <person name="Keri Z."/>
            <person name="Labutti K."/>
            <person name="Lipzen A."/>
            <person name="Lombard V."/>
            <person name="Magnuson J."/>
            <person name="Maillard F."/>
            <person name="Morin E."/>
            <person name="Murat C."/>
            <person name="Nolan M."/>
            <person name="Ohm R."/>
            <person name="Pangilinan J."/>
            <person name="Pereira M."/>
            <person name="Perotto S."/>
            <person name="Peter M."/>
            <person name="Riley R."/>
            <person name="Sitrit Y."/>
            <person name="Stielow B."/>
            <person name="Szollosi G."/>
            <person name="Zifcakova L."/>
            <person name="Stursova M."/>
            <person name="Spatafora J.W."/>
            <person name="Tedersoo L."/>
            <person name="Vaario L.-M."/>
            <person name="Yamada A."/>
            <person name="Yan M."/>
            <person name="Wang P."/>
            <person name="Xu J."/>
            <person name="Bruns T."/>
            <person name="Baldrian P."/>
            <person name="Vilgalys R."/>
            <person name="Henrissat B."/>
            <person name="Grigoriev I.V."/>
            <person name="Hibbett D."/>
            <person name="Nagy L.G."/>
            <person name="Martin F.M."/>
        </authorList>
    </citation>
    <scope>NUCLEOTIDE SEQUENCE</scope>
    <source>
        <strain evidence="1">UH-Tt-Lm1</strain>
    </source>
</reference>
<name>A0A9P6L3Y4_9AGAM</name>
<keyword evidence="2" id="KW-1185">Reference proteome</keyword>
<dbReference type="Proteomes" id="UP000736335">
    <property type="component" value="Unassembled WGS sequence"/>
</dbReference>
<protein>
    <submittedName>
        <fullName evidence="1">Uncharacterized protein</fullName>
    </submittedName>
</protein>
<dbReference type="OrthoDB" id="298344at2759"/>
<reference evidence="1" key="1">
    <citation type="journal article" date="2020" name="Nat. Commun.">
        <title>Large-scale genome sequencing of mycorrhizal fungi provides insights into the early evolution of symbiotic traits.</title>
        <authorList>
            <person name="Miyauchi S."/>
            <person name="Kiss E."/>
            <person name="Kuo A."/>
            <person name="Drula E."/>
            <person name="Kohler A."/>
            <person name="Sanchez-Garcia M."/>
            <person name="Morin E."/>
            <person name="Andreopoulos B."/>
            <person name="Barry K.W."/>
            <person name="Bonito G."/>
            <person name="Buee M."/>
            <person name="Carver A."/>
            <person name="Chen C."/>
            <person name="Cichocki N."/>
            <person name="Clum A."/>
            <person name="Culley D."/>
            <person name="Crous P.W."/>
            <person name="Fauchery L."/>
            <person name="Girlanda M."/>
            <person name="Hayes R.D."/>
            <person name="Keri Z."/>
            <person name="LaButti K."/>
            <person name="Lipzen A."/>
            <person name="Lombard V."/>
            <person name="Magnuson J."/>
            <person name="Maillard F."/>
            <person name="Murat C."/>
            <person name="Nolan M."/>
            <person name="Ohm R.A."/>
            <person name="Pangilinan J."/>
            <person name="Pereira M.F."/>
            <person name="Perotto S."/>
            <person name="Peter M."/>
            <person name="Pfister S."/>
            <person name="Riley R."/>
            <person name="Sitrit Y."/>
            <person name="Stielow J.B."/>
            <person name="Szollosi G."/>
            <person name="Zifcakova L."/>
            <person name="Stursova M."/>
            <person name="Spatafora J.W."/>
            <person name="Tedersoo L."/>
            <person name="Vaario L.M."/>
            <person name="Yamada A."/>
            <person name="Yan M."/>
            <person name="Wang P."/>
            <person name="Xu J."/>
            <person name="Bruns T."/>
            <person name="Baldrian P."/>
            <person name="Vilgalys R."/>
            <person name="Dunand C."/>
            <person name="Henrissat B."/>
            <person name="Grigoriev I.V."/>
            <person name="Hibbett D."/>
            <person name="Nagy L.G."/>
            <person name="Martin F.M."/>
        </authorList>
    </citation>
    <scope>NUCLEOTIDE SEQUENCE</scope>
    <source>
        <strain evidence="1">UH-Tt-Lm1</strain>
    </source>
</reference>
<proteinExistence type="predicted"/>
<sequence>FQQTHCAATLQQLVLDSTNQTPYVWFISEASSAQQVAEYLLRTSPSAPMDTSELLSCPFPLYTHRQSVGDLLILPPHCYAQNIQNGKVSFVSWSRMSHYGLKLAIYHELPTYRRLCHPERYGIRKMIYKSLITHTAALDTLPAPGQHDLNMQHIDKWLQILLQLFDEVLLEEYCRDHESLDLINHTPSDPVCHFCGSCLFLSCFRCVNSCLDPEWNSLPGISSIYICPTCYVEGRTCGCGNMRPERFSSLSDMVEVRNRAAEALSKFHLAQGVQTKDFAQISESFFSWPRVAVLQAAKELWKGKTCTPRGRERSHPAPSASLINCKKCHAAKCFLHLLQSQVHSSEALLATATDSTSVFWHQLHQTARQR</sequence>
<accession>A0A9P6L3Y4</accession>
<comment type="caution">
    <text evidence="1">The sequence shown here is derived from an EMBL/GenBank/DDBJ whole genome shotgun (WGS) entry which is preliminary data.</text>
</comment>